<keyword evidence="1" id="KW-0732">Signal</keyword>
<dbReference type="SUPFAM" id="SSF55394">
    <property type="entry name" value="Bactericidal permeability-increasing protein, BPI"/>
    <property type="match status" value="1"/>
</dbReference>
<feature type="signal peptide" evidence="1">
    <location>
        <begin position="1"/>
        <end position="19"/>
    </location>
</feature>
<name>I3MA60_ICTTR</name>
<reference evidence="3" key="2">
    <citation type="submission" date="2025-08" db="UniProtKB">
        <authorList>
            <consortium name="Ensembl"/>
        </authorList>
    </citation>
    <scope>IDENTIFICATION</scope>
</reference>
<dbReference type="InterPro" id="IPR017942">
    <property type="entry name" value="Lipid-bd_serum_glycop_N"/>
</dbReference>
<evidence type="ECO:0000256" key="1">
    <source>
        <dbReference type="SAM" id="SignalP"/>
    </source>
</evidence>
<dbReference type="EMBL" id="AGTP01018158">
    <property type="status" value="NOT_ANNOTATED_CDS"/>
    <property type="molecule type" value="Genomic_DNA"/>
</dbReference>
<dbReference type="EMBL" id="AGTP01018157">
    <property type="status" value="NOT_ANNOTATED_CDS"/>
    <property type="molecule type" value="Genomic_DNA"/>
</dbReference>
<feature type="domain" description="Lipid-binding serum glycoprotein N-terminal" evidence="2">
    <location>
        <begin position="53"/>
        <end position="196"/>
    </location>
</feature>
<dbReference type="EMBL" id="AGTP01018159">
    <property type="status" value="NOT_ANNOTATED_CDS"/>
    <property type="molecule type" value="Genomic_DNA"/>
</dbReference>
<reference evidence="4" key="1">
    <citation type="submission" date="2011-11" db="EMBL/GenBank/DDBJ databases">
        <title>The Draft Genome of Spermophilus tridecemlineatus.</title>
        <authorList>
            <consortium name="The Broad Institute Genome Assembly &amp; Analysis Group"/>
            <consortium name="Computational R&amp;D Group"/>
            <consortium name="and Sequencing Platform"/>
            <person name="Di Palma F."/>
            <person name="Alfoldi J."/>
            <person name="Johnson J."/>
            <person name="Berlin A."/>
            <person name="Gnerre S."/>
            <person name="Jaffe D."/>
            <person name="MacCallum I."/>
            <person name="Young S."/>
            <person name="Walker B.J."/>
            <person name="Lindblad-Toh K."/>
        </authorList>
    </citation>
    <scope>NUCLEOTIDE SEQUENCE [LARGE SCALE GENOMIC DNA]</scope>
</reference>
<dbReference type="InParanoid" id="I3MA60"/>
<organism evidence="3 4">
    <name type="scientific">Ictidomys tridecemlineatus</name>
    <name type="common">Thirteen-lined ground squirrel</name>
    <name type="synonym">Spermophilus tridecemlineatus</name>
    <dbReference type="NCBI Taxonomy" id="43179"/>
    <lineage>
        <taxon>Eukaryota</taxon>
        <taxon>Metazoa</taxon>
        <taxon>Chordata</taxon>
        <taxon>Craniata</taxon>
        <taxon>Vertebrata</taxon>
        <taxon>Euteleostomi</taxon>
        <taxon>Mammalia</taxon>
        <taxon>Eutheria</taxon>
        <taxon>Euarchontoglires</taxon>
        <taxon>Glires</taxon>
        <taxon>Rodentia</taxon>
        <taxon>Sciuromorpha</taxon>
        <taxon>Sciuridae</taxon>
        <taxon>Xerinae</taxon>
        <taxon>Marmotini</taxon>
        <taxon>Ictidomys</taxon>
    </lineage>
</organism>
<dbReference type="STRING" id="43179.ENSSTOP00000006850"/>
<evidence type="ECO:0000313" key="4">
    <source>
        <dbReference type="Proteomes" id="UP000005215"/>
    </source>
</evidence>
<dbReference type="HOGENOM" id="CLU_101222_0_0_1"/>
<dbReference type="GO" id="GO:0008289">
    <property type="term" value="F:lipid binding"/>
    <property type="evidence" value="ECO:0007669"/>
    <property type="project" value="InterPro"/>
</dbReference>
<dbReference type="InterPro" id="IPR032946">
    <property type="entry name" value="Bpifa3"/>
</dbReference>
<accession>I3MA60</accession>
<evidence type="ECO:0000259" key="2">
    <source>
        <dbReference type="Pfam" id="PF01273"/>
    </source>
</evidence>
<reference evidence="3" key="3">
    <citation type="submission" date="2025-09" db="UniProtKB">
        <authorList>
            <consortium name="Ensembl"/>
        </authorList>
    </citation>
    <scope>IDENTIFICATION</scope>
</reference>
<keyword evidence="4" id="KW-1185">Reference proteome</keyword>
<dbReference type="EMBL" id="AGTP01018161">
    <property type="status" value="NOT_ANNOTATED_CDS"/>
    <property type="molecule type" value="Genomic_DNA"/>
</dbReference>
<dbReference type="InterPro" id="IPR017943">
    <property type="entry name" value="Bactericidal_perm-incr_a/b_dom"/>
</dbReference>
<sequence length="196" mass="22114">MRPLWRLLVLLALLAWALALQEQPWAGLATARIDSKSTLARIIAQGLMNHKAEDRIQNIHLLDSLNVSGRMAPGMVGWLIGGMNIQQQHEISNTTGQLALPSSPFPLTYSLHFNGHQQPFNNNVMKTHEHMSLAVEFWLQKDQFGRRDLVMGECLVDPGSLHTTVLTEAIPPRMKHFLHSLKENLEKIIPHLVESQ</sequence>
<proteinExistence type="predicted"/>
<dbReference type="Ensembl" id="ENSSTOT00000007660.3">
    <property type="protein sequence ID" value="ENSSTOP00000006850.3"/>
    <property type="gene ID" value="ENSSTOG00000007667.3"/>
</dbReference>
<dbReference type="GeneTree" id="ENSGT01100000263546"/>
<feature type="chain" id="PRO_5013379680" description="Lipid-binding serum glycoprotein N-terminal domain-containing protein" evidence="1">
    <location>
        <begin position="20"/>
        <end position="196"/>
    </location>
</feature>
<dbReference type="PANTHER" id="PTHR47736">
    <property type="entry name" value="BPI FOLD-CONTAINING FAMILY A MEMBER 3"/>
    <property type="match status" value="1"/>
</dbReference>
<dbReference type="AlphaFoldDB" id="I3MA60"/>
<dbReference type="Pfam" id="PF01273">
    <property type="entry name" value="LBP_BPI_CETP"/>
    <property type="match status" value="1"/>
</dbReference>
<protein>
    <recommendedName>
        <fullName evidence="2">Lipid-binding serum glycoprotein N-terminal domain-containing protein</fullName>
    </recommendedName>
</protein>
<dbReference type="Proteomes" id="UP000005215">
    <property type="component" value="Unassembled WGS sequence"/>
</dbReference>
<dbReference type="FunCoup" id="I3MA60">
    <property type="interactions" value="5"/>
</dbReference>
<evidence type="ECO:0000313" key="3">
    <source>
        <dbReference type="Ensembl" id="ENSSTOP00000006850.3"/>
    </source>
</evidence>
<dbReference type="EMBL" id="AGTP01018160">
    <property type="status" value="NOT_ANNOTATED_CDS"/>
    <property type="molecule type" value="Genomic_DNA"/>
</dbReference>
<dbReference type="PANTHER" id="PTHR47736:SF1">
    <property type="entry name" value="BPI FOLD-CONTAINING FAMILY A MEMBER 3"/>
    <property type="match status" value="1"/>
</dbReference>
<dbReference type="Gene3D" id="3.15.10.10">
    <property type="entry name" value="Bactericidal permeability-increasing protein, domain 1"/>
    <property type="match status" value="1"/>
</dbReference>